<gene>
    <name evidence="1" type="ORF">L1987_13955</name>
</gene>
<sequence length="573" mass="65842">MFTPPYATMAYLAVELIIFGILARLTPKDVVKCKSVCREWRAMLSTQEFERAHFSHSLLPSSQRTLFIRESNCSIYPMDFETGDYGPPTIIQFPLHVGLKAHIYSRNLGTWRKIPFQTKPRFVHQTFYWSPGTLCGDTLYFTVCECWVVGRNLLIAFDTTTEQLKEISFPPVPPAGIFHGVLANVRDFLQMVLTTGMQEMSLGIWALQGDHWVILFLAPPIPPVSLSLWLSITHYMTNGRWFVMAGQRKVYEIPLENKQLERFYPEDVIRLYLSEDEIEWDMSSHHYANSPFHVPVLCGEVIVFEILTRIPAKDVGCSKSVCKEWYALLSTQDFERAHSSRSSIPANQKTLIIRELNCDSVDFIGFYKDPMNDYNVMHVRRGSVTFEAHIYSRQAASWRKIPFHVNVEYLKRSYSWSTGTQCGETVYYTVSDPGYECKNVVVAFNTVSEQAKELTFPPVKCVGAFITNFVNVRGNLHMIVTTGLHAITLELWELRGEKWVNAYSNPPIPPIPIPLWCSITHYMTNGKWFVMSDSRKLFEIPSNMERLECRYSVSYFHDQVGAVFLETVVSPAI</sequence>
<accession>A0ACB9JIZ5</accession>
<proteinExistence type="predicted"/>
<keyword evidence="2" id="KW-1185">Reference proteome</keyword>
<reference evidence="2" key="1">
    <citation type="journal article" date="2022" name="Mol. Ecol. Resour.">
        <title>The genomes of chicory, endive, great burdock and yacon provide insights into Asteraceae palaeo-polyploidization history and plant inulin production.</title>
        <authorList>
            <person name="Fan W."/>
            <person name="Wang S."/>
            <person name="Wang H."/>
            <person name="Wang A."/>
            <person name="Jiang F."/>
            <person name="Liu H."/>
            <person name="Zhao H."/>
            <person name="Xu D."/>
            <person name="Zhang Y."/>
        </authorList>
    </citation>
    <scope>NUCLEOTIDE SEQUENCE [LARGE SCALE GENOMIC DNA]</scope>
    <source>
        <strain evidence="2">cv. Yunnan</strain>
    </source>
</reference>
<comment type="caution">
    <text evidence="1">The sequence shown here is derived from an EMBL/GenBank/DDBJ whole genome shotgun (WGS) entry which is preliminary data.</text>
</comment>
<reference evidence="1 2" key="2">
    <citation type="journal article" date="2022" name="Mol. Ecol. Resour.">
        <title>The genomes of chicory, endive, great burdock and yacon provide insights into Asteraceae paleo-polyploidization history and plant inulin production.</title>
        <authorList>
            <person name="Fan W."/>
            <person name="Wang S."/>
            <person name="Wang H."/>
            <person name="Wang A."/>
            <person name="Jiang F."/>
            <person name="Liu H."/>
            <person name="Zhao H."/>
            <person name="Xu D."/>
            <person name="Zhang Y."/>
        </authorList>
    </citation>
    <scope>NUCLEOTIDE SEQUENCE [LARGE SCALE GENOMIC DNA]</scope>
    <source>
        <strain evidence="2">cv. Yunnan</strain>
        <tissue evidence="1">Leaves</tissue>
    </source>
</reference>
<evidence type="ECO:0000313" key="2">
    <source>
        <dbReference type="Proteomes" id="UP001056120"/>
    </source>
</evidence>
<dbReference type="Proteomes" id="UP001056120">
    <property type="component" value="Linkage Group LG04"/>
</dbReference>
<dbReference type="EMBL" id="CM042021">
    <property type="protein sequence ID" value="KAI3820097.1"/>
    <property type="molecule type" value="Genomic_DNA"/>
</dbReference>
<protein>
    <submittedName>
        <fullName evidence="1">Uncharacterized protein</fullName>
    </submittedName>
</protein>
<evidence type="ECO:0000313" key="1">
    <source>
        <dbReference type="EMBL" id="KAI3820097.1"/>
    </source>
</evidence>
<name>A0ACB9JIZ5_9ASTR</name>
<organism evidence="1 2">
    <name type="scientific">Smallanthus sonchifolius</name>
    <dbReference type="NCBI Taxonomy" id="185202"/>
    <lineage>
        <taxon>Eukaryota</taxon>
        <taxon>Viridiplantae</taxon>
        <taxon>Streptophyta</taxon>
        <taxon>Embryophyta</taxon>
        <taxon>Tracheophyta</taxon>
        <taxon>Spermatophyta</taxon>
        <taxon>Magnoliopsida</taxon>
        <taxon>eudicotyledons</taxon>
        <taxon>Gunneridae</taxon>
        <taxon>Pentapetalae</taxon>
        <taxon>asterids</taxon>
        <taxon>campanulids</taxon>
        <taxon>Asterales</taxon>
        <taxon>Asteraceae</taxon>
        <taxon>Asteroideae</taxon>
        <taxon>Heliantheae alliance</taxon>
        <taxon>Millerieae</taxon>
        <taxon>Smallanthus</taxon>
    </lineage>
</organism>